<protein>
    <submittedName>
        <fullName evidence="1">Uncharacterized protein</fullName>
    </submittedName>
</protein>
<proteinExistence type="predicted"/>
<accession>A0A5J4SPZ6</accession>
<reference evidence="1" key="1">
    <citation type="submission" date="2019-03" db="EMBL/GenBank/DDBJ databases">
        <title>Single cell metagenomics reveals metabolic interactions within the superorganism composed of flagellate Streblomastix strix and complex community of Bacteroidetes bacteria on its surface.</title>
        <authorList>
            <person name="Treitli S.C."/>
            <person name="Kolisko M."/>
            <person name="Husnik F."/>
            <person name="Keeling P."/>
            <person name="Hampl V."/>
        </authorList>
    </citation>
    <scope>NUCLEOTIDE SEQUENCE</scope>
    <source>
        <strain evidence="1">STM</strain>
    </source>
</reference>
<dbReference type="AlphaFoldDB" id="A0A5J4SPZ6"/>
<comment type="caution">
    <text evidence="1">The sequence shown here is derived from an EMBL/GenBank/DDBJ whole genome shotgun (WGS) entry which is preliminary data.</text>
</comment>
<gene>
    <name evidence="1" type="ORF">EZS27_004292</name>
</gene>
<organism evidence="1">
    <name type="scientific">termite gut metagenome</name>
    <dbReference type="NCBI Taxonomy" id="433724"/>
    <lineage>
        <taxon>unclassified sequences</taxon>
        <taxon>metagenomes</taxon>
        <taxon>organismal metagenomes</taxon>
    </lineage>
</organism>
<name>A0A5J4SPZ6_9ZZZZ</name>
<sequence>MTLKEAQKLWDDAIVTTIMHKPGTMTEDDLKPLGQHWNTPAKILFMKIGKCSSRIISSRLAYESEQRQLVEL</sequence>
<dbReference type="EMBL" id="SNRY01000073">
    <property type="protein sequence ID" value="KAA6348224.1"/>
    <property type="molecule type" value="Genomic_DNA"/>
</dbReference>
<evidence type="ECO:0000313" key="1">
    <source>
        <dbReference type="EMBL" id="KAA6348224.1"/>
    </source>
</evidence>